<evidence type="ECO:0000256" key="2">
    <source>
        <dbReference type="ARBA" id="ARBA00011900"/>
    </source>
</evidence>
<evidence type="ECO:0000256" key="5">
    <source>
        <dbReference type="ARBA" id="ARBA00022691"/>
    </source>
</evidence>
<proteinExistence type="inferred from homology"/>
<dbReference type="Proteomes" id="UP000006793">
    <property type="component" value="Chromosome"/>
</dbReference>
<dbReference type="PANTHER" id="PTHR42998:SF1">
    <property type="entry name" value="TYPE I RESTRICTION ENZYME HINDI METHYLASE SUBUNIT"/>
    <property type="match status" value="1"/>
</dbReference>
<dbReference type="Gene3D" id="1.20.1260.30">
    <property type="match status" value="1"/>
</dbReference>
<dbReference type="Pfam" id="PF02384">
    <property type="entry name" value="N6_Mtase"/>
    <property type="match status" value="1"/>
</dbReference>
<evidence type="ECO:0000256" key="1">
    <source>
        <dbReference type="ARBA" id="ARBA00006594"/>
    </source>
</evidence>
<keyword evidence="6" id="KW-0680">Restriction system</keyword>
<dbReference type="PROSITE" id="PS00092">
    <property type="entry name" value="N6_MTASE"/>
    <property type="match status" value="1"/>
</dbReference>
<evidence type="ECO:0000256" key="6">
    <source>
        <dbReference type="ARBA" id="ARBA00022747"/>
    </source>
</evidence>
<keyword evidence="5" id="KW-0949">S-adenosyl-L-methionine</keyword>
<dbReference type="PATRIC" id="fig|667014.3.peg.1625"/>
<dbReference type="InterPro" id="IPR022749">
    <property type="entry name" value="D12N6_MeTrfase_N"/>
</dbReference>
<comment type="catalytic activity">
    <reaction evidence="7">
        <text>a 2'-deoxyadenosine in DNA + S-adenosyl-L-methionine = an N(6)-methyl-2'-deoxyadenosine in DNA + S-adenosyl-L-homocysteine + H(+)</text>
        <dbReference type="Rhea" id="RHEA:15197"/>
        <dbReference type="Rhea" id="RHEA-COMP:12418"/>
        <dbReference type="Rhea" id="RHEA-COMP:12419"/>
        <dbReference type="ChEBI" id="CHEBI:15378"/>
        <dbReference type="ChEBI" id="CHEBI:57856"/>
        <dbReference type="ChEBI" id="CHEBI:59789"/>
        <dbReference type="ChEBI" id="CHEBI:90615"/>
        <dbReference type="ChEBI" id="CHEBI:90616"/>
        <dbReference type="EC" id="2.1.1.72"/>
    </reaction>
</comment>
<dbReference type="KEGG" id="tid:Thein_1578"/>
<dbReference type="PRINTS" id="PR00507">
    <property type="entry name" value="N12N6MTFRASE"/>
</dbReference>
<dbReference type="HOGENOM" id="CLU_013049_4_1_0"/>
<reference evidence="12" key="1">
    <citation type="submission" date="2011-04" db="EMBL/GenBank/DDBJ databases">
        <title>The complete genome of Thermodesulfatator indicus DSM 15286.</title>
        <authorList>
            <person name="Lucas S."/>
            <person name="Copeland A."/>
            <person name="Lapidus A."/>
            <person name="Bruce D."/>
            <person name="Goodwin L."/>
            <person name="Pitluck S."/>
            <person name="Peters L."/>
            <person name="Kyrpides N."/>
            <person name="Mavromatis K."/>
            <person name="Pagani I."/>
            <person name="Ivanova N."/>
            <person name="Saunders L."/>
            <person name="Detter J.C."/>
            <person name="Tapia R."/>
            <person name="Han C."/>
            <person name="Land M."/>
            <person name="Hauser L."/>
            <person name="Markowitz V."/>
            <person name="Cheng J.-F."/>
            <person name="Hugenholtz P."/>
            <person name="Woyke T."/>
            <person name="Wu D."/>
            <person name="Spring S."/>
            <person name="Schroeder M."/>
            <person name="Brambilla E."/>
            <person name="Klenk H.-P."/>
            <person name="Eisen J.A."/>
        </authorList>
    </citation>
    <scope>NUCLEOTIDE SEQUENCE [LARGE SCALE GENOMIC DNA]</scope>
    <source>
        <strain evidence="12">DSM 15286 / JCM 11887 / CIR29812</strain>
    </source>
</reference>
<gene>
    <name evidence="11" type="ordered locus">Thein_1578</name>
</gene>
<dbReference type="Gene3D" id="3.40.50.150">
    <property type="entry name" value="Vaccinia Virus protein VP39"/>
    <property type="match status" value="1"/>
</dbReference>
<dbReference type="RefSeq" id="WP_013908180.1">
    <property type="nucleotide sequence ID" value="NC_015681.1"/>
</dbReference>
<dbReference type="eggNOG" id="COG0286">
    <property type="taxonomic scope" value="Bacteria"/>
</dbReference>
<feature type="region of interest" description="Disordered" evidence="8">
    <location>
        <begin position="18"/>
        <end position="38"/>
    </location>
</feature>
<dbReference type="PANTHER" id="PTHR42998">
    <property type="entry name" value="TYPE I RESTRICTION ENZYME HINDVIIP M PROTEIN-RELATED"/>
    <property type="match status" value="1"/>
</dbReference>
<evidence type="ECO:0000256" key="4">
    <source>
        <dbReference type="ARBA" id="ARBA00022679"/>
    </source>
</evidence>
<dbReference type="InterPro" id="IPR038333">
    <property type="entry name" value="T1MK-like_N_sf"/>
</dbReference>
<dbReference type="OrthoDB" id="9784823at2"/>
<sequence length="562" mass="64258">MPNKNPIDKFLQEDLGLELNSQSQGKQKPQRRSRRTQKVEVNDRALLGFEAKLWEAANALRGSMDAAEYKHVVLGLIFLKYISDAFEEHRKRLEQEPYADPEDPDEYRAANVFWVPPEARWERLKQNARRPEIGQIVDEAMEALERENPSLKGVLPKDYARPALDKQRLGQLIDLITNIRLEGEEARGKDVLGRVYEYFLGQFASAEGRKGGEFYTPASVVKLLVEMLEPFEGRVYDPCCGSGGMFVQSVRFVEAHATGNGNGGRARARISIYGQELNYTTWRLCKMNLAIRGIEGKIEQGDTFLNDRFPDLKADYILANPPFNMKNWGAEQLRHDKRWKYGLPPARNANFAWLQHMIHHLSPVGYAGVVLANGSLSSNQSNEGEIRKNIVEADLVDCIVALPDKLFYTTQIPACLWFLTRDKSGRPPAGQKKRLRDRRGEVLFIDARKMGVMVDRVHRELTDEEIEKIARTYHAWRAEDGAGEYKDIPGFCISATIEKIRREHDYILTPGRYVGVEIQEEDDEIFEEKMKRLVAELEAQFSEGAKLEEAIKRNLRELGFGE</sequence>
<dbReference type="SUPFAM" id="SSF53335">
    <property type="entry name" value="S-adenosyl-L-methionine-dependent methyltransferases"/>
    <property type="match status" value="1"/>
</dbReference>
<reference evidence="11 12" key="2">
    <citation type="journal article" date="2012" name="Stand. Genomic Sci.">
        <title>Complete genome sequence of the thermophilic sulfate-reducing ocean bacterium Thermodesulfatator indicus type strain (CIR29812(T)).</title>
        <authorList>
            <person name="Anderson I."/>
            <person name="Saunders E."/>
            <person name="Lapidus A."/>
            <person name="Nolan M."/>
            <person name="Lucas S."/>
            <person name="Tice H."/>
            <person name="Del Rio T.G."/>
            <person name="Cheng J.F."/>
            <person name="Han C."/>
            <person name="Tapia R."/>
            <person name="Goodwin L.A."/>
            <person name="Pitluck S."/>
            <person name="Liolios K."/>
            <person name="Mavromatis K."/>
            <person name="Pagani I."/>
            <person name="Ivanova N."/>
            <person name="Mikhailova N."/>
            <person name="Pati A."/>
            <person name="Chen A."/>
            <person name="Palaniappan K."/>
            <person name="Land M."/>
            <person name="Hauser L."/>
            <person name="Jeffries C.D."/>
            <person name="Chang Y.J."/>
            <person name="Brambilla E.M."/>
            <person name="Rohde M."/>
            <person name="Spring S."/>
            <person name="Goker M."/>
            <person name="Detter J.C."/>
            <person name="Woyke T."/>
            <person name="Bristow J."/>
            <person name="Eisen J.A."/>
            <person name="Markowitz V."/>
            <person name="Hugenholtz P."/>
            <person name="Kyrpides N.C."/>
            <person name="Klenk H.P."/>
        </authorList>
    </citation>
    <scope>NUCLEOTIDE SEQUENCE [LARGE SCALE GENOMIC DNA]</scope>
    <source>
        <strain evidence="12">DSM 15286 / JCM 11887 / CIR29812</strain>
    </source>
</reference>
<dbReference type="InterPro" id="IPR029063">
    <property type="entry name" value="SAM-dependent_MTases_sf"/>
</dbReference>
<accession>F8AAS7</accession>
<evidence type="ECO:0000313" key="11">
    <source>
        <dbReference type="EMBL" id="AEH45438.1"/>
    </source>
</evidence>
<dbReference type="EMBL" id="CP002683">
    <property type="protein sequence ID" value="AEH45438.1"/>
    <property type="molecule type" value="Genomic_DNA"/>
</dbReference>
<evidence type="ECO:0000256" key="8">
    <source>
        <dbReference type="SAM" id="MobiDB-lite"/>
    </source>
</evidence>
<keyword evidence="12" id="KW-1185">Reference proteome</keyword>
<dbReference type="AlphaFoldDB" id="F8AAS7"/>
<dbReference type="InParanoid" id="F8AAS7"/>
<dbReference type="PaxDb" id="667014-Thein_1578"/>
<keyword evidence="4 11" id="KW-0808">Transferase</keyword>
<organism evidence="11 12">
    <name type="scientific">Thermodesulfatator indicus (strain DSM 15286 / JCM 11887 / CIR29812)</name>
    <dbReference type="NCBI Taxonomy" id="667014"/>
    <lineage>
        <taxon>Bacteria</taxon>
        <taxon>Pseudomonadati</taxon>
        <taxon>Thermodesulfobacteriota</taxon>
        <taxon>Thermodesulfobacteria</taxon>
        <taxon>Thermodesulfobacteriales</taxon>
        <taxon>Thermodesulfatatoraceae</taxon>
        <taxon>Thermodesulfatator</taxon>
    </lineage>
</organism>
<feature type="domain" description="DNA methylase adenine-specific" evidence="9">
    <location>
        <begin position="189"/>
        <end position="521"/>
    </location>
</feature>
<dbReference type="STRING" id="667014.Thein_1578"/>
<evidence type="ECO:0000256" key="7">
    <source>
        <dbReference type="ARBA" id="ARBA00047942"/>
    </source>
</evidence>
<dbReference type="GO" id="GO:0003677">
    <property type="term" value="F:DNA binding"/>
    <property type="evidence" value="ECO:0007669"/>
    <property type="project" value="InterPro"/>
</dbReference>
<evidence type="ECO:0000259" key="10">
    <source>
        <dbReference type="Pfam" id="PF12161"/>
    </source>
</evidence>
<dbReference type="EC" id="2.1.1.72" evidence="2"/>
<dbReference type="InterPro" id="IPR052916">
    <property type="entry name" value="Type-I_RE_MTase_Subunit"/>
</dbReference>
<comment type="similarity">
    <text evidence="1">Belongs to the N(4)/N(6)-methyltransferase family.</text>
</comment>
<dbReference type="GO" id="GO:0008170">
    <property type="term" value="F:N-methyltransferase activity"/>
    <property type="evidence" value="ECO:0007669"/>
    <property type="project" value="InterPro"/>
</dbReference>
<protein>
    <recommendedName>
        <fullName evidence="2">site-specific DNA-methyltransferase (adenine-specific)</fullName>
        <ecNumber evidence="2">2.1.1.72</ecNumber>
    </recommendedName>
</protein>
<dbReference type="InterPro" id="IPR002052">
    <property type="entry name" value="DNA_methylase_N6_adenine_CS"/>
</dbReference>
<keyword evidence="3 11" id="KW-0489">Methyltransferase</keyword>
<dbReference type="GO" id="GO:0032259">
    <property type="term" value="P:methylation"/>
    <property type="evidence" value="ECO:0007669"/>
    <property type="project" value="UniProtKB-KW"/>
</dbReference>
<dbReference type="Pfam" id="PF12161">
    <property type="entry name" value="HsdM_N"/>
    <property type="match status" value="1"/>
</dbReference>
<dbReference type="REBASE" id="36848">
    <property type="entry name" value="M.Tin15286ORF1571P"/>
</dbReference>
<dbReference type="GO" id="GO:0009307">
    <property type="term" value="P:DNA restriction-modification system"/>
    <property type="evidence" value="ECO:0007669"/>
    <property type="project" value="UniProtKB-KW"/>
</dbReference>
<dbReference type="FunCoup" id="F8AAS7">
    <property type="interactions" value="226"/>
</dbReference>
<dbReference type="InterPro" id="IPR003356">
    <property type="entry name" value="DNA_methylase_A-5"/>
</dbReference>
<evidence type="ECO:0000256" key="3">
    <source>
        <dbReference type="ARBA" id="ARBA00022603"/>
    </source>
</evidence>
<evidence type="ECO:0000259" key="9">
    <source>
        <dbReference type="Pfam" id="PF02384"/>
    </source>
</evidence>
<feature type="domain" description="N6 adenine-specific DNA methyltransferase N-terminal" evidence="10">
    <location>
        <begin position="50"/>
        <end position="176"/>
    </location>
</feature>
<evidence type="ECO:0000313" key="12">
    <source>
        <dbReference type="Proteomes" id="UP000006793"/>
    </source>
</evidence>
<name>F8AAS7_THEID</name>
<dbReference type="GO" id="GO:0009007">
    <property type="term" value="F:site-specific DNA-methyltransferase (adenine-specific) activity"/>
    <property type="evidence" value="ECO:0007669"/>
    <property type="project" value="UniProtKB-EC"/>
</dbReference>